<dbReference type="InterPro" id="IPR010049">
    <property type="entry name" value="MTA_SAH_Nsdase"/>
</dbReference>
<dbReference type="SUPFAM" id="SSF53167">
    <property type="entry name" value="Purine and uridine phosphorylases"/>
    <property type="match status" value="1"/>
</dbReference>
<keyword evidence="7" id="KW-0326">Glycosidase</keyword>
<reference evidence="7" key="1">
    <citation type="journal article" date="2021" name="PeerJ">
        <title>Extensive microbial diversity within the chicken gut microbiome revealed by metagenomics and culture.</title>
        <authorList>
            <person name="Gilroy R."/>
            <person name="Ravi A."/>
            <person name="Getino M."/>
            <person name="Pursley I."/>
            <person name="Horton D.L."/>
            <person name="Alikhan N.F."/>
            <person name="Baker D."/>
            <person name="Gharbi K."/>
            <person name="Hall N."/>
            <person name="Watson M."/>
            <person name="Adriaenssens E.M."/>
            <person name="Foster-Nyarko E."/>
            <person name="Jarju S."/>
            <person name="Secka A."/>
            <person name="Antonio M."/>
            <person name="Oren A."/>
            <person name="Chaudhuri R.R."/>
            <person name="La Ragione R."/>
            <person name="Hildebrand F."/>
            <person name="Pallen M.J."/>
        </authorList>
    </citation>
    <scope>NUCLEOTIDE SEQUENCE</scope>
    <source>
        <strain evidence="7">CHK178-16964</strain>
    </source>
</reference>
<sequence>MLGIIGAMEEEVAKLKENMKDTEMKIIAGMEFNQGILRGTQAVVVRSGICKVNAAMCSQILADHYHVDAIINTGIAGSLRNEINIGDVVLSTDALQHDVDATAFDYVPGQIPRVDVLSFPADGKLIGLAEQCCRKVNPEISVFKGRVVSGDQFISDKEKKKWLRSQFDGFCTEMEGAAIAQAAYLNGIPYLVIRAISDKADDSASVDYPVFEAQAIEHSVRLLLEMAEQLQDQQ</sequence>
<dbReference type="InterPro" id="IPR000845">
    <property type="entry name" value="Nucleoside_phosphorylase_d"/>
</dbReference>
<evidence type="ECO:0000256" key="3">
    <source>
        <dbReference type="ARBA" id="ARBA00022605"/>
    </source>
</evidence>
<evidence type="ECO:0000259" key="6">
    <source>
        <dbReference type="Pfam" id="PF01048"/>
    </source>
</evidence>
<organism evidence="7 8">
    <name type="scientific">Candidatus Lachnoclostridium stercoravium</name>
    <dbReference type="NCBI Taxonomy" id="2838633"/>
    <lineage>
        <taxon>Bacteria</taxon>
        <taxon>Bacillati</taxon>
        <taxon>Bacillota</taxon>
        <taxon>Clostridia</taxon>
        <taxon>Lachnospirales</taxon>
        <taxon>Lachnospiraceae</taxon>
    </lineage>
</organism>
<protein>
    <recommendedName>
        <fullName evidence="2">adenosylhomocysteine nucleosidase</fullName>
        <ecNumber evidence="2">3.2.2.9</ecNumber>
    </recommendedName>
</protein>
<dbReference type="Gene3D" id="3.40.50.1580">
    <property type="entry name" value="Nucleoside phosphorylase domain"/>
    <property type="match status" value="1"/>
</dbReference>
<evidence type="ECO:0000256" key="5">
    <source>
        <dbReference type="ARBA" id="ARBA00023167"/>
    </source>
</evidence>
<dbReference type="GO" id="GO:0009164">
    <property type="term" value="P:nucleoside catabolic process"/>
    <property type="evidence" value="ECO:0007669"/>
    <property type="project" value="InterPro"/>
</dbReference>
<dbReference type="Pfam" id="PF01048">
    <property type="entry name" value="PNP_UDP_1"/>
    <property type="match status" value="1"/>
</dbReference>
<evidence type="ECO:0000313" key="8">
    <source>
        <dbReference type="Proteomes" id="UP000823900"/>
    </source>
</evidence>
<evidence type="ECO:0000313" key="7">
    <source>
        <dbReference type="EMBL" id="HJA72355.1"/>
    </source>
</evidence>
<dbReference type="NCBIfam" id="NF004079">
    <property type="entry name" value="PRK05584.1"/>
    <property type="match status" value="1"/>
</dbReference>
<dbReference type="PANTHER" id="PTHR46832:SF1">
    <property type="entry name" value="5'-METHYLTHIOADENOSINE_S-ADENOSYLHOMOCYSTEINE NUCLEOSIDASE"/>
    <property type="match status" value="1"/>
</dbReference>
<dbReference type="InterPro" id="IPR035994">
    <property type="entry name" value="Nucleoside_phosphorylase_sf"/>
</dbReference>
<dbReference type="EC" id="3.2.2.9" evidence="2"/>
<dbReference type="GO" id="GO:0019509">
    <property type="term" value="P:L-methionine salvage from methylthioadenosine"/>
    <property type="evidence" value="ECO:0007669"/>
    <property type="project" value="InterPro"/>
</dbReference>
<dbReference type="Proteomes" id="UP000823900">
    <property type="component" value="Unassembled WGS sequence"/>
</dbReference>
<gene>
    <name evidence="7" type="ORF">IAA07_12425</name>
</gene>
<keyword evidence="3" id="KW-0028">Amino-acid biosynthesis</keyword>
<dbReference type="EMBL" id="DWZA01000103">
    <property type="protein sequence ID" value="HJA72355.1"/>
    <property type="molecule type" value="Genomic_DNA"/>
</dbReference>
<dbReference type="GO" id="GO:0008930">
    <property type="term" value="F:methylthioadenosine nucleosidase activity"/>
    <property type="evidence" value="ECO:0007669"/>
    <property type="project" value="InterPro"/>
</dbReference>
<dbReference type="PANTHER" id="PTHR46832">
    <property type="entry name" value="5'-METHYLTHIOADENOSINE/S-ADENOSYLHOMOCYSTEINE NUCLEOSIDASE"/>
    <property type="match status" value="1"/>
</dbReference>
<dbReference type="NCBIfam" id="TIGR01704">
    <property type="entry name" value="MTA_SAH-Nsdase"/>
    <property type="match status" value="1"/>
</dbReference>
<feature type="domain" description="Nucleoside phosphorylase" evidence="6">
    <location>
        <begin position="2"/>
        <end position="226"/>
    </location>
</feature>
<evidence type="ECO:0000256" key="1">
    <source>
        <dbReference type="ARBA" id="ARBA00004945"/>
    </source>
</evidence>
<comment type="pathway">
    <text evidence="1">Amino-acid biosynthesis; L-methionine biosynthesis via salvage pathway; S-methyl-5-thio-alpha-D-ribose 1-phosphate from S-methyl-5'-thioadenosine (hydrolase route): step 1/2.</text>
</comment>
<dbReference type="GO" id="GO:0005829">
    <property type="term" value="C:cytosol"/>
    <property type="evidence" value="ECO:0007669"/>
    <property type="project" value="TreeGrafter"/>
</dbReference>
<dbReference type="GO" id="GO:0008782">
    <property type="term" value="F:adenosylhomocysteine nucleosidase activity"/>
    <property type="evidence" value="ECO:0007669"/>
    <property type="project" value="UniProtKB-EC"/>
</dbReference>
<dbReference type="CDD" id="cd09008">
    <property type="entry name" value="MTAN"/>
    <property type="match status" value="1"/>
</dbReference>
<accession>A0A9D2KQD0</accession>
<name>A0A9D2KQD0_9FIRM</name>
<proteinExistence type="predicted"/>
<evidence type="ECO:0000256" key="2">
    <source>
        <dbReference type="ARBA" id="ARBA00011974"/>
    </source>
</evidence>
<reference evidence="7" key="2">
    <citation type="submission" date="2021-04" db="EMBL/GenBank/DDBJ databases">
        <authorList>
            <person name="Gilroy R."/>
        </authorList>
    </citation>
    <scope>NUCLEOTIDE SEQUENCE</scope>
    <source>
        <strain evidence="7">CHK178-16964</strain>
    </source>
</reference>
<keyword evidence="5" id="KW-0486">Methionine biosynthesis</keyword>
<dbReference type="AlphaFoldDB" id="A0A9D2KQD0"/>
<comment type="caution">
    <text evidence="7">The sequence shown here is derived from an EMBL/GenBank/DDBJ whole genome shotgun (WGS) entry which is preliminary data.</text>
</comment>
<dbReference type="GO" id="GO:0019284">
    <property type="term" value="P:L-methionine salvage from S-adenosylmethionine"/>
    <property type="evidence" value="ECO:0007669"/>
    <property type="project" value="TreeGrafter"/>
</dbReference>
<evidence type="ECO:0000256" key="4">
    <source>
        <dbReference type="ARBA" id="ARBA00022801"/>
    </source>
</evidence>
<keyword evidence="4 7" id="KW-0378">Hydrolase</keyword>